<protein>
    <submittedName>
        <fullName evidence="1">Uncharacterized protein</fullName>
    </submittedName>
</protein>
<reference evidence="2" key="1">
    <citation type="journal article" date="2017" name="Nat. Ecol. Evol.">
        <title>Genome expansion and lineage-specific genetic innovations in the forest pathogenic fungi Armillaria.</title>
        <authorList>
            <person name="Sipos G."/>
            <person name="Prasanna A.N."/>
            <person name="Walter M.C."/>
            <person name="O'Connor E."/>
            <person name="Balint B."/>
            <person name="Krizsan K."/>
            <person name="Kiss B."/>
            <person name="Hess J."/>
            <person name="Varga T."/>
            <person name="Slot J."/>
            <person name="Riley R."/>
            <person name="Boka B."/>
            <person name="Rigling D."/>
            <person name="Barry K."/>
            <person name="Lee J."/>
            <person name="Mihaltcheva S."/>
            <person name="LaButti K."/>
            <person name="Lipzen A."/>
            <person name="Waldron R."/>
            <person name="Moloney N.M."/>
            <person name="Sperisen C."/>
            <person name="Kredics L."/>
            <person name="Vagvoelgyi C."/>
            <person name="Patrignani A."/>
            <person name="Fitzpatrick D."/>
            <person name="Nagy I."/>
            <person name="Doyle S."/>
            <person name="Anderson J.B."/>
            <person name="Grigoriev I.V."/>
            <person name="Gueldener U."/>
            <person name="Muensterkoetter M."/>
            <person name="Nagy L.G."/>
        </authorList>
    </citation>
    <scope>NUCLEOTIDE SEQUENCE [LARGE SCALE GENOMIC DNA]</scope>
    <source>
        <strain evidence="2">28-4</strain>
    </source>
</reference>
<dbReference type="Proteomes" id="UP000218334">
    <property type="component" value="Unassembled WGS sequence"/>
</dbReference>
<dbReference type="EMBL" id="KZ293415">
    <property type="protein sequence ID" value="PBK77646.1"/>
    <property type="molecule type" value="Genomic_DNA"/>
</dbReference>
<name>A0A2H3CQT7_9AGAR</name>
<organism evidence="1 2">
    <name type="scientific">Armillaria solidipes</name>
    <dbReference type="NCBI Taxonomy" id="1076256"/>
    <lineage>
        <taxon>Eukaryota</taxon>
        <taxon>Fungi</taxon>
        <taxon>Dikarya</taxon>
        <taxon>Basidiomycota</taxon>
        <taxon>Agaricomycotina</taxon>
        <taxon>Agaricomycetes</taxon>
        <taxon>Agaricomycetidae</taxon>
        <taxon>Agaricales</taxon>
        <taxon>Marasmiineae</taxon>
        <taxon>Physalacriaceae</taxon>
        <taxon>Armillaria</taxon>
    </lineage>
</organism>
<keyword evidence="2" id="KW-1185">Reference proteome</keyword>
<dbReference type="AlphaFoldDB" id="A0A2H3CQT7"/>
<proteinExistence type="predicted"/>
<sequence length="195" mass="21107">MAQNEQNSSISTSLKEVATTVASSTSPGTAANTVALVVVLWCSLANIVPPLRPSAAINLLEEAIQEAMDIYDAHKGILRDRESLQVDLNRLELAALELKEKHIRDSMNGSWTALPSLPKYLSREKYAWATARAHRREVDALKSKLMLAIINAKKGPLQTFLGEGTANDQKEDQGTKLTIDASIASNIGNATDLAL</sequence>
<gene>
    <name evidence="1" type="ORF">ARMSODRAFT_1010292</name>
</gene>
<accession>A0A2H3CQT7</accession>
<evidence type="ECO:0000313" key="1">
    <source>
        <dbReference type="EMBL" id="PBK77646.1"/>
    </source>
</evidence>
<evidence type="ECO:0000313" key="2">
    <source>
        <dbReference type="Proteomes" id="UP000218334"/>
    </source>
</evidence>